<evidence type="ECO:0000313" key="2">
    <source>
        <dbReference type="Proteomes" id="UP000270094"/>
    </source>
</evidence>
<dbReference type="AlphaFoldDB" id="A0A3P7JST6"/>
<dbReference type="Proteomes" id="UP000270094">
    <property type="component" value="Unassembled WGS sequence"/>
</dbReference>
<reference evidence="1 2" key="1">
    <citation type="submission" date="2018-11" db="EMBL/GenBank/DDBJ databases">
        <authorList>
            <consortium name="Pathogen Informatics"/>
        </authorList>
    </citation>
    <scope>NUCLEOTIDE SEQUENCE [LARGE SCALE GENOMIC DNA]</scope>
</reference>
<proteinExistence type="predicted"/>
<keyword evidence="2" id="KW-1185">Reference proteome</keyword>
<dbReference type="EMBL" id="UYYB01127355">
    <property type="protein sequence ID" value="VDM84073.1"/>
    <property type="molecule type" value="Genomic_DNA"/>
</dbReference>
<dbReference type="PANTHER" id="PTHR31362:SF0">
    <property type="entry name" value="EXOSTOSIN DOMAIN-CONTAINING PROTEIN-RELATED"/>
    <property type="match status" value="1"/>
</dbReference>
<evidence type="ECO:0000313" key="1">
    <source>
        <dbReference type="EMBL" id="VDM84073.1"/>
    </source>
</evidence>
<dbReference type="InterPro" id="IPR005049">
    <property type="entry name" value="STL-like"/>
</dbReference>
<dbReference type="Pfam" id="PF03385">
    <property type="entry name" value="STELLO"/>
    <property type="match status" value="1"/>
</dbReference>
<dbReference type="PANTHER" id="PTHR31362">
    <property type="entry name" value="GLYCOSYLTRANSFERASE STELLO1-RELATED"/>
    <property type="match status" value="1"/>
</dbReference>
<sequence length="145" mass="17042">MMTETPYFGLVVFCGPWYPKEYDDGDNYFPRILHPFNFIHLTEAEMDRGYRAYYCLAKVKDLHLKNVLGYFVMADDTVFNFWNGINMQLPLHPTGYDFSSIRGWWITGDIPGRNATVAAKELFTQVYKNITWVQTVWQQYQKGVS</sequence>
<gene>
    <name evidence="1" type="ORF">SVUK_LOCUS19071</name>
</gene>
<dbReference type="OrthoDB" id="5860021at2759"/>
<protein>
    <submittedName>
        <fullName evidence="1">Uncharacterized protein</fullName>
    </submittedName>
</protein>
<name>A0A3P7JST6_STRVU</name>
<accession>A0A3P7JST6</accession>
<organism evidence="1 2">
    <name type="scientific">Strongylus vulgaris</name>
    <name type="common">Blood worm</name>
    <dbReference type="NCBI Taxonomy" id="40348"/>
    <lineage>
        <taxon>Eukaryota</taxon>
        <taxon>Metazoa</taxon>
        <taxon>Ecdysozoa</taxon>
        <taxon>Nematoda</taxon>
        <taxon>Chromadorea</taxon>
        <taxon>Rhabditida</taxon>
        <taxon>Rhabditina</taxon>
        <taxon>Rhabditomorpha</taxon>
        <taxon>Strongyloidea</taxon>
        <taxon>Strongylidae</taxon>
        <taxon>Strongylus</taxon>
    </lineage>
</organism>